<dbReference type="Gene3D" id="3.40.710.10">
    <property type="entry name" value="DD-peptidase/beta-lactamase superfamily"/>
    <property type="match status" value="1"/>
</dbReference>
<dbReference type="PANTHER" id="PTHR43319">
    <property type="entry name" value="BETA-LACTAMASE-RELATED"/>
    <property type="match status" value="1"/>
</dbReference>
<evidence type="ECO:0000313" key="2">
    <source>
        <dbReference type="EMBL" id="BAL86909.1"/>
    </source>
</evidence>
<dbReference type="KEGG" id="ams:AMIS_16890"/>
<dbReference type="Proteomes" id="UP000007882">
    <property type="component" value="Chromosome"/>
</dbReference>
<dbReference type="eggNOG" id="COG1680">
    <property type="taxonomic scope" value="Bacteria"/>
</dbReference>
<gene>
    <name evidence="2" type="ordered locus">AMIS_16890</name>
</gene>
<dbReference type="InterPro" id="IPR052907">
    <property type="entry name" value="Beta-lactamase/esterase"/>
</dbReference>
<organism evidence="2 3">
    <name type="scientific">Actinoplanes missouriensis (strain ATCC 14538 / DSM 43046 / CBS 188.64 / JCM 3121 / NBRC 102363 / NCIMB 12654 / NRRL B-3342 / UNCC 431)</name>
    <dbReference type="NCBI Taxonomy" id="512565"/>
    <lineage>
        <taxon>Bacteria</taxon>
        <taxon>Bacillati</taxon>
        <taxon>Actinomycetota</taxon>
        <taxon>Actinomycetes</taxon>
        <taxon>Micromonosporales</taxon>
        <taxon>Micromonosporaceae</taxon>
        <taxon>Actinoplanes</taxon>
    </lineage>
</organism>
<dbReference type="RefSeq" id="WP_014441806.1">
    <property type="nucleotide sequence ID" value="NC_017093.1"/>
</dbReference>
<dbReference type="InterPro" id="IPR001466">
    <property type="entry name" value="Beta-lactam-related"/>
</dbReference>
<dbReference type="InterPro" id="IPR012338">
    <property type="entry name" value="Beta-lactam/transpept-like"/>
</dbReference>
<dbReference type="EMBL" id="AP012319">
    <property type="protein sequence ID" value="BAL86909.1"/>
    <property type="molecule type" value="Genomic_DNA"/>
</dbReference>
<reference evidence="2 3" key="1">
    <citation type="submission" date="2012-02" db="EMBL/GenBank/DDBJ databases">
        <title>Complete genome sequence of Actinoplanes missouriensis 431 (= NBRC 102363).</title>
        <authorList>
            <person name="Ohnishi Y."/>
            <person name="Ishikawa J."/>
            <person name="Sekine M."/>
            <person name="Hosoyama A."/>
            <person name="Harada T."/>
            <person name="Narita H."/>
            <person name="Hata T."/>
            <person name="Konno Y."/>
            <person name="Tutikane K."/>
            <person name="Fujita N."/>
            <person name="Horinouchi S."/>
            <person name="Hayakawa M."/>
        </authorList>
    </citation>
    <scope>NUCLEOTIDE SEQUENCE [LARGE SCALE GENOMIC DNA]</scope>
    <source>
        <strain evidence="3">ATCC 14538 / DSM 43046 / CBS 188.64 / JCM 3121 / NBRC 102363 / NCIMB 12654 / NRRL B-3342 / UNCC 431</strain>
    </source>
</reference>
<dbReference type="PANTHER" id="PTHR43319:SF3">
    <property type="entry name" value="BETA-LACTAMASE-RELATED DOMAIN-CONTAINING PROTEIN"/>
    <property type="match status" value="1"/>
</dbReference>
<proteinExistence type="predicted"/>
<dbReference type="HOGENOM" id="CLU_035614_3_0_11"/>
<accession>I0H1M2</accession>
<dbReference type="Pfam" id="PF00144">
    <property type="entry name" value="Beta-lactamase"/>
    <property type="match status" value="1"/>
</dbReference>
<keyword evidence="3" id="KW-1185">Reference proteome</keyword>
<feature type="domain" description="Beta-lactamase-related" evidence="1">
    <location>
        <begin position="11"/>
        <end position="321"/>
    </location>
</feature>
<protein>
    <submittedName>
        <fullName evidence="2">Putative carboxylesterase</fullName>
    </submittedName>
</protein>
<name>I0H1M2_ACTM4</name>
<dbReference type="AlphaFoldDB" id="I0H1M2"/>
<evidence type="ECO:0000259" key="1">
    <source>
        <dbReference type="Pfam" id="PF00144"/>
    </source>
</evidence>
<dbReference type="SUPFAM" id="SSF56601">
    <property type="entry name" value="beta-lactamase/transpeptidase-like"/>
    <property type="match status" value="1"/>
</dbReference>
<sequence length="347" mass="36767">MADVLAGLPGDPGAQLAVHVDGRLVVDLWTAAAGDGDALTGVFSAGKGAVYLVIARLVDDGVLELDRRVAEYWPAFPLPRLTLRDLLAHRSGLIGVDGGFTPDELLDDRAVAARLLHQAPYWEPGTAYGYHAFTIGAVLGEVVWHATGRTLQKLFFDLIRSPFGVDVFLGGPDESRYRPVLPAADTTVIPPRSLTAVAFNRNAHPPTDIVEWINTPVVRARGPVSGAAVASARGLAAMYAAALWGTGGRAPLVDRHTLAEFAARTSDGFDRVTGERNHFGLGFEIQHLRYPGLSETAFGHSGVSGTHALADPSRGLVIAYTRQRCTYPGGAAREVGPLVAAVLGATR</sequence>
<dbReference type="STRING" id="512565.AMIS_16890"/>
<evidence type="ECO:0000313" key="3">
    <source>
        <dbReference type="Proteomes" id="UP000007882"/>
    </source>
</evidence>
<dbReference type="PATRIC" id="fig|512565.3.peg.1701"/>